<dbReference type="InterPro" id="IPR003594">
    <property type="entry name" value="HATPase_dom"/>
</dbReference>
<keyword evidence="1" id="KW-0418">Kinase</keyword>
<dbReference type="PANTHER" id="PTHR35526:SF3">
    <property type="entry name" value="ANTI-SIGMA-F FACTOR RSBW"/>
    <property type="match status" value="1"/>
</dbReference>
<keyword evidence="1" id="KW-0723">Serine/threonine-protein kinase</keyword>
<dbReference type="Proteomes" id="UP001501637">
    <property type="component" value="Unassembled WGS sequence"/>
</dbReference>
<dbReference type="InterPro" id="IPR050267">
    <property type="entry name" value="Anti-sigma-factor_SerPK"/>
</dbReference>
<comment type="caution">
    <text evidence="4">The sequence shown here is derived from an EMBL/GenBank/DDBJ whole genome shotgun (WGS) entry which is preliminary data.</text>
</comment>
<feature type="region of interest" description="Disordered" evidence="2">
    <location>
        <begin position="194"/>
        <end position="216"/>
    </location>
</feature>
<dbReference type="InterPro" id="IPR036890">
    <property type="entry name" value="HATPase_C_sf"/>
</dbReference>
<evidence type="ECO:0000313" key="4">
    <source>
        <dbReference type="EMBL" id="GAA3121060.1"/>
    </source>
</evidence>
<dbReference type="EMBL" id="BAAAUG010000088">
    <property type="protein sequence ID" value="GAA3121060.1"/>
    <property type="molecule type" value="Genomic_DNA"/>
</dbReference>
<sequence length="216" mass="23160">MTLRTSPPAKNSSRQTPRPLLNPIVVFFRTAIRGVAAVISQPSRYCTVELQALPSRIGQVRRIVSAQLRYWRLDPLIDKAALGVTELLTNVHRHAQPDKVCTVEIELLLDRLTVSVHDHDPRLPEVRDAEPSATCGRGLAMIAAVSESWGVRPHGDTGKVVWFTLPAPESAAPLPSRYPAYGAATAGPFADLGTGPHSLADGHAPGHAPARSAVVG</sequence>
<dbReference type="Gene3D" id="3.30.565.10">
    <property type="entry name" value="Histidine kinase-like ATPase, C-terminal domain"/>
    <property type="match status" value="1"/>
</dbReference>
<keyword evidence="4" id="KW-0547">Nucleotide-binding</keyword>
<evidence type="ECO:0000259" key="3">
    <source>
        <dbReference type="Pfam" id="PF13581"/>
    </source>
</evidence>
<keyword evidence="5" id="KW-1185">Reference proteome</keyword>
<dbReference type="PANTHER" id="PTHR35526">
    <property type="entry name" value="ANTI-SIGMA-F FACTOR RSBW-RELATED"/>
    <property type="match status" value="1"/>
</dbReference>
<evidence type="ECO:0000256" key="1">
    <source>
        <dbReference type="ARBA" id="ARBA00022527"/>
    </source>
</evidence>
<name>A0ABP6MP17_9ACTN</name>
<accession>A0ABP6MP17</accession>
<dbReference type="CDD" id="cd16936">
    <property type="entry name" value="HATPase_RsbW-like"/>
    <property type="match status" value="1"/>
</dbReference>
<keyword evidence="4" id="KW-0067">ATP-binding</keyword>
<evidence type="ECO:0000256" key="2">
    <source>
        <dbReference type="SAM" id="MobiDB-lite"/>
    </source>
</evidence>
<dbReference type="GO" id="GO:0005524">
    <property type="term" value="F:ATP binding"/>
    <property type="evidence" value="ECO:0007669"/>
    <property type="project" value="UniProtKB-KW"/>
</dbReference>
<proteinExistence type="predicted"/>
<organism evidence="4 5">
    <name type="scientific">Streptomyces rectiviolaceus</name>
    <dbReference type="NCBI Taxonomy" id="332591"/>
    <lineage>
        <taxon>Bacteria</taxon>
        <taxon>Bacillati</taxon>
        <taxon>Actinomycetota</taxon>
        <taxon>Actinomycetes</taxon>
        <taxon>Kitasatosporales</taxon>
        <taxon>Streptomycetaceae</taxon>
        <taxon>Streptomyces</taxon>
    </lineage>
</organism>
<protein>
    <submittedName>
        <fullName evidence="4">ATP-binding protein</fullName>
    </submittedName>
</protein>
<reference evidence="5" key="1">
    <citation type="journal article" date="2019" name="Int. J. Syst. Evol. Microbiol.">
        <title>The Global Catalogue of Microorganisms (GCM) 10K type strain sequencing project: providing services to taxonomists for standard genome sequencing and annotation.</title>
        <authorList>
            <consortium name="The Broad Institute Genomics Platform"/>
            <consortium name="The Broad Institute Genome Sequencing Center for Infectious Disease"/>
            <person name="Wu L."/>
            <person name="Ma J."/>
        </authorList>
    </citation>
    <scope>NUCLEOTIDE SEQUENCE [LARGE SCALE GENOMIC DNA]</scope>
    <source>
        <strain evidence="5">JCM 9092</strain>
    </source>
</reference>
<keyword evidence="1" id="KW-0808">Transferase</keyword>
<evidence type="ECO:0000313" key="5">
    <source>
        <dbReference type="Proteomes" id="UP001501637"/>
    </source>
</evidence>
<feature type="domain" description="Histidine kinase/HSP90-like ATPase" evidence="3">
    <location>
        <begin position="51"/>
        <end position="164"/>
    </location>
</feature>
<gene>
    <name evidence="4" type="ORF">GCM10010449_48790</name>
</gene>
<dbReference type="SUPFAM" id="SSF55874">
    <property type="entry name" value="ATPase domain of HSP90 chaperone/DNA topoisomerase II/histidine kinase"/>
    <property type="match status" value="1"/>
</dbReference>
<dbReference type="Pfam" id="PF13581">
    <property type="entry name" value="HATPase_c_2"/>
    <property type="match status" value="1"/>
</dbReference>